<proteinExistence type="predicted"/>
<keyword evidence="4" id="KW-1185">Reference proteome</keyword>
<feature type="domain" description="BEN" evidence="2">
    <location>
        <begin position="251"/>
        <end position="349"/>
    </location>
</feature>
<dbReference type="Gene3D" id="1.10.10.2590">
    <property type="entry name" value="BEN domain"/>
    <property type="match status" value="1"/>
</dbReference>
<dbReference type="PROSITE" id="PS51457">
    <property type="entry name" value="BEN"/>
    <property type="match status" value="1"/>
</dbReference>
<dbReference type="InterPro" id="IPR018379">
    <property type="entry name" value="BEN_domain"/>
</dbReference>
<protein>
    <recommendedName>
        <fullName evidence="2">BEN domain-containing protein</fullName>
    </recommendedName>
</protein>
<feature type="compositionally biased region" description="Polar residues" evidence="1">
    <location>
        <begin position="181"/>
        <end position="197"/>
    </location>
</feature>
<dbReference type="SMART" id="SM01025">
    <property type="entry name" value="BEN"/>
    <property type="match status" value="1"/>
</dbReference>
<evidence type="ECO:0000313" key="3">
    <source>
        <dbReference type="EMBL" id="KAH0557485.1"/>
    </source>
</evidence>
<evidence type="ECO:0000256" key="1">
    <source>
        <dbReference type="SAM" id="MobiDB-lite"/>
    </source>
</evidence>
<dbReference type="Proteomes" id="UP000826195">
    <property type="component" value="Unassembled WGS sequence"/>
</dbReference>
<sequence length="366" mass="40881">MENGESKKWWALVKWVGGEDNKKMTPGIDVCHIKDFSVDSFVDENHDPKTIYVVEWRDTKKEPLGGWNCYHAIVLEVSRSKKMLEKKLDALEGVVSPGPTIKLNSSPAAASKDDKTDKDNVSENELEIVERDNLYRDTDESVRKKLRFSSNVEIVTEAYVDSSGSQTHSNTKDCIDDPPTVSDQDSTKTTPSSAPGQYVTQEHLDKALSLVMMNLKKQATNLSSLKPSTSTSDVKTTKNDCTKMKELGHKGSNVFITQEQWDAAKSKSTFTAMTTSLLVSTFSTEILLKSNYKGGKSKNTEKKAQLYEALDSNIIDAIKEAVKKRHGDFKEGPFGTAINNKCGRLRNEKKSKETNKKKNSTYNDED</sequence>
<gene>
    <name evidence="3" type="ORF">KQX54_006831</name>
</gene>
<dbReference type="GO" id="GO:0003677">
    <property type="term" value="F:DNA binding"/>
    <property type="evidence" value="ECO:0007669"/>
    <property type="project" value="InterPro"/>
</dbReference>
<comment type="caution">
    <text evidence="3">The sequence shown here is derived from an EMBL/GenBank/DDBJ whole genome shotgun (WGS) entry which is preliminary data.</text>
</comment>
<feature type="compositionally biased region" description="Basic and acidic residues" evidence="1">
    <location>
        <begin position="111"/>
        <end position="121"/>
    </location>
</feature>
<feature type="compositionally biased region" description="Basic and acidic residues" evidence="1">
    <location>
        <begin position="345"/>
        <end position="356"/>
    </location>
</feature>
<name>A0AAV7IR33_COTGL</name>
<feature type="region of interest" description="Disordered" evidence="1">
    <location>
        <begin position="161"/>
        <end position="197"/>
    </location>
</feature>
<accession>A0AAV7IR33</accession>
<dbReference type="EMBL" id="JAHXZJ010000747">
    <property type="protein sequence ID" value="KAH0557485.1"/>
    <property type="molecule type" value="Genomic_DNA"/>
</dbReference>
<evidence type="ECO:0000259" key="2">
    <source>
        <dbReference type="PROSITE" id="PS51457"/>
    </source>
</evidence>
<evidence type="ECO:0000313" key="4">
    <source>
        <dbReference type="Proteomes" id="UP000826195"/>
    </source>
</evidence>
<organism evidence="3 4">
    <name type="scientific">Cotesia glomerata</name>
    <name type="common">Lepidopteran parasitic wasp</name>
    <name type="synonym">Apanteles glomeratus</name>
    <dbReference type="NCBI Taxonomy" id="32391"/>
    <lineage>
        <taxon>Eukaryota</taxon>
        <taxon>Metazoa</taxon>
        <taxon>Ecdysozoa</taxon>
        <taxon>Arthropoda</taxon>
        <taxon>Hexapoda</taxon>
        <taxon>Insecta</taxon>
        <taxon>Pterygota</taxon>
        <taxon>Neoptera</taxon>
        <taxon>Endopterygota</taxon>
        <taxon>Hymenoptera</taxon>
        <taxon>Apocrita</taxon>
        <taxon>Ichneumonoidea</taxon>
        <taxon>Braconidae</taxon>
        <taxon>Microgastrinae</taxon>
        <taxon>Cotesia</taxon>
    </lineage>
</organism>
<feature type="region of interest" description="Disordered" evidence="1">
    <location>
        <begin position="329"/>
        <end position="366"/>
    </location>
</feature>
<feature type="region of interest" description="Disordered" evidence="1">
    <location>
        <begin position="97"/>
        <end position="123"/>
    </location>
</feature>
<dbReference type="AlphaFoldDB" id="A0AAV7IR33"/>
<reference evidence="3 4" key="1">
    <citation type="journal article" date="2021" name="J. Hered.">
        <title>A chromosome-level genome assembly of the parasitoid wasp, Cotesia glomerata (Hymenoptera: Braconidae).</title>
        <authorList>
            <person name="Pinto B.J."/>
            <person name="Weis J.J."/>
            <person name="Gamble T."/>
            <person name="Ode P.J."/>
            <person name="Paul R."/>
            <person name="Zaspel J.M."/>
        </authorList>
    </citation>
    <scope>NUCLEOTIDE SEQUENCE [LARGE SCALE GENOMIC DNA]</scope>
    <source>
        <strain evidence="3">CgM1</strain>
    </source>
</reference>